<reference evidence="2 3" key="1">
    <citation type="submission" date="2019-04" db="EMBL/GenBank/DDBJ databases">
        <title>Annotation for the trematode Fasciola gigantica.</title>
        <authorList>
            <person name="Choi Y.-J."/>
        </authorList>
    </citation>
    <scope>NUCLEOTIDE SEQUENCE [LARGE SCALE GENOMIC DNA]</scope>
    <source>
        <strain evidence="2">Uganda_cow_1</strain>
    </source>
</reference>
<feature type="region of interest" description="Disordered" evidence="1">
    <location>
        <begin position="247"/>
        <end position="277"/>
    </location>
</feature>
<dbReference type="GO" id="GO:0019905">
    <property type="term" value="F:syntaxin binding"/>
    <property type="evidence" value="ECO:0007669"/>
    <property type="project" value="TreeGrafter"/>
</dbReference>
<comment type="caution">
    <text evidence="2">The sequence shown here is derived from an EMBL/GenBank/DDBJ whole genome shotgun (WGS) entry which is preliminary data.</text>
</comment>
<sequence length="430" mass="46240">MAQKILEPFRKLPHQIHNFGFIQRIHDFATGKVDVSFGNCLVSSLFLVNTNSLPLTDVWNPQQRWHLTVHWDFWQLARESGIIKIYGTPGVAFALTSSESSVVALQFCLKEGRLIAIHADGFIELHELSVKAGTWVRRSRVCVVNPDCELLTCMAIGDKVVYVGSSVGTLRQIAREGGRLCAGEESLTACTASMVVETVPLDKRQDVHVDSPIVSLAMQPEGNHLLVAYASGCVAVAIPQPLMDTAAVESRSGESAPTAEVEPTTPNTEECPVDAGLPSAPAALINEAPPEAAADPSQSPVTGTPVKGSGGRRATLKLKGLTRSLRGTDSAKPEVETESKIAVPPAPRISHLLIRDQTVESAAWRVTSIGSLSTEVVIAYGDGAFQIWPVVAAVTQQPQEPIIVSKREPPSTPYGKSIAWDLKPYTHIVV</sequence>
<dbReference type="SUPFAM" id="SSF50978">
    <property type="entry name" value="WD40 repeat-like"/>
    <property type="match status" value="1"/>
</dbReference>
<accession>A0A504YEL1</accession>
<dbReference type="GO" id="GO:0005886">
    <property type="term" value="C:plasma membrane"/>
    <property type="evidence" value="ECO:0007669"/>
    <property type="project" value="TreeGrafter"/>
</dbReference>
<feature type="region of interest" description="Disordered" evidence="1">
    <location>
        <begin position="289"/>
        <end position="314"/>
    </location>
</feature>
<dbReference type="AlphaFoldDB" id="A0A504YEL1"/>
<proteinExistence type="predicted"/>
<dbReference type="InterPro" id="IPR036322">
    <property type="entry name" value="WD40_repeat_dom_sf"/>
</dbReference>
<evidence type="ECO:0000256" key="1">
    <source>
        <dbReference type="SAM" id="MobiDB-lite"/>
    </source>
</evidence>
<dbReference type="GO" id="GO:0005737">
    <property type="term" value="C:cytoplasm"/>
    <property type="evidence" value="ECO:0007669"/>
    <property type="project" value="TreeGrafter"/>
</dbReference>
<dbReference type="GO" id="GO:0045159">
    <property type="term" value="F:myosin II binding"/>
    <property type="evidence" value="ECO:0007669"/>
    <property type="project" value="TreeGrafter"/>
</dbReference>
<dbReference type="EMBL" id="SUNJ01009791">
    <property type="protein sequence ID" value="TPP60132.1"/>
    <property type="molecule type" value="Genomic_DNA"/>
</dbReference>
<evidence type="ECO:0000313" key="3">
    <source>
        <dbReference type="Proteomes" id="UP000316759"/>
    </source>
</evidence>
<name>A0A504YEL1_FASGI</name>
<gene>
    <name evidence="2" type="ORF">FGIG_11026</name>
</gene>
<dbReference type="OrthoDB" id="6282572at2759"/>
<dbReference type="GO" id="GO:0006893">
    <property type="term" value="P:Golgi to plasma membrane transport"/>
    <property type="evidence" value="ECO:0007669"/>
    <property type="project" value="TreeGrafter"/>
</dbReference>
<dbReference type="PANTHER" id="PTHR10241:SF25">
    <property type="entry name" value="TOMOSYN, ISOFORM C"/>
    <property type="match status" value="1"/>
</dbReference>
<organism evidence="2 3">
    <name type="scientific">Fasciola gigantica</name>
    <name type="common">Giant liver fluke</name>
    <dbReference type="NCBI Taxonomy" id="46835"/>
    <lineage>
        <taxon>Eukaryota</taxon>
        <taxon>Metazoa</taxon>
        <taxon>Spiralia</taxon>
        <taxon>Lophotrochozoa</taxon>
        <taxon>Platyhelminthes</taxon>
        <taxon>Trematoda</taxon>
        <taxon>Digenea</taxon>
        <taxon>Plagiorchiida</taxon>
        <taxon>Echinostomata</taxon>
        <taxon>Echinostomatoidea</taxon>
        <taxon>Fasciolidae</taxon>
        <taxon>Fasciola</taxon>
    </lineage>
</organism>
<dbReference type="GO" id="GO:0005096">
    <property type="term" value="F:GTPase activator activity"/>
    <property type="evidence" value="ECO:0007669"/>
    <property type="project" value="TreeGrafter"/>
</dbReference>
<dbReference type="GO" id="GO:0006887">
    <property type="term" value="P:exocytosis"/>
    <property type="evidence" value="ECO:0007669"/>
    <property type="project" value="TreeGrafter"/>
</dbReference>
<dbReference type="PANTHER" id="PTHR10241">
    <property type="entry name" value="LETHAL 2 GIANT LARVAE PROTEIN"/>
    <property type="match status" value="1"/>
</dbReference>
<protein>
    <submittedName>
        <fullName evidence="2">Uncharacterized protein</fullName>
    </submittedName>
</protein>
<dbReference type="Proteomes" id="UP000316759">
    <property type="component" value="Unassembled WGS sequence"/>
</dbReference>
<keyword evidence="3" id="KW-1185">Reference proteome</keyword>
<evidence type="ECO:0000313" key="2">
    <source>
        <dbReference type="EMBL" id="TPP60132.1"/>
    </source>
</evidence>